<organism evidence="2 3">
    <name type="scientific">Pedobacter hartonius</name>
    <dbReference type="NCBI Taxonomy" id="425514"/>
    <lineage>
        <taxon>Bacteria</taxon>
        <taxon>Pseudomonadati</taxon>
        <taxon>Bacteroidota</taxon>
        <taxon>Sphingobacteriia</taxon>
        <taxon>Sphingobacteriales</taxon>
        <taxon>Sphingobacteriaceae</taxon>
        <taxon>Pedobacter</taxon>
    </lineage>
</organism>
<dbReference type="PANTHER" id="PTHR22916:SF3">
    <property type="entry name" value="UDP-GLCNAC:BETAGAL BETA-1,3-N-ACETYLGLUCOSAMINYLTRANSFERASE-LIKE PROTEIN 1"/>
    <property type="match status" value="1"/>
</dbReference>
<dbReference type="AlphaFoldDB" id="A0A1H4HDY9"/>
<dbReference type="PANTHER" id="PTHR22916">
    <property type="entry name" value="GLYCOSYLTRANSFERASE"/>
    <property type="match status" value="1"/>
</dbReference>
<dbReference type="SUPFAM" id="SSF53448">
    <property type="entry name" value="Nucleotide-diphospho-sugar transferases"/>
    <property type="match status" value="1"/>
</dbReference>
<dbReference type="CDD" id="cd00761">
    <property type="entry name" value="Glyco_tranf_GTA_type"/>
    <property type="match status" value="1"/>
</dbReference>
<keyword evidence="3" id="KW-1185">Reference proteome</keyword>
<dbReference type="OrthoDB" id="9770457at2"/>
<feature type="domain" description="Glycosyltransferase 2-like" evidence="1">
    <location>
        <begin position="7"/>
        <end position="132"/>
    </location>
</feature>
<evidence type="ECO:0000313" key="2">
    <source>
        <dbReference type="EMBL" id="SEB19915.1"/>
    </source>
</evidence>
<reference evidence="2 3" key="1">
    <citation type="submission" date="2016-10" db="EMBL/GenBank/DDBJ databases">
        <authorList>
            <person name="de Groot N.N."/>
        </authorList>
    </citation>
    <scope>NUCLEOTIDE SEQUENCE [LARGE SCALE GENOMIC DNA]</scope>
    <source>
        <strain evidence="2 3">DSM 19033</strain>
    </source>
</reference>
<evidence type="ECO:0000313" key="3">
    <source>
        <dbReference type="Proteomes" id="UP000198850"/>
    </source>
</evidence>
<dbReference type="GO" id="GO:0016758">
    <property type="term" value="F:hexosyltransferase activity"/>
    <property type="evidence" value="ECO:0007669"/>
    <property type="project" value="UniProtKB-ARBA"/>
</dbReference>
<dbReference type="InterPro" id="IPR001173">
    <property type="entry name" value="Glyco_trans_2-like"/>
</dbReference>
<protein>
    <submittedName>
        <fullName evidence="2">Glycosyl transferase family 2</fullName>
    </submittedName>
</protein>
<accession>A0A1H4HDY9</accession>
<proteinExistence type="predicted"/>
<sequence>MNLPLVSCIMPTANREKYIPFAIDYFIQQNYPNKELVIIDDGKASIKDMIQADDRIRYYYYDPLGTIGIKRNVAIGLTEGDIIMHWDDDDWHAPDWISQQVNFLFTTGADITGIRHVHYFSPIMNKFWQGDAHNRNNPNSRVWLNGATLGYWKTYWKKHPFKDLQTGEDDDFIQQPGAKVFAHDYINGFVAILHAENTTIKAFENPRHKKNIRP</sequence>
<dbReference type="STRING" id="425514.SAMN05443550_11616"/>
<dbReference type="InterPro" id="IPR029044">
    <property type="entry name" value="Nucleotide-diphossugar_trans"/>
</dbReference>
<name>A0A1H4HDY9_9SPHI</name>
<dbReference type="EMBL" id="FNRA01000016">
    <property type="protein sequence ID" value="SEB19915.1"/>
    <property type="molecule type" value="Genomic_DNA"/>
</dbReference>
<dbReference type="Gene3D" id="3.90.550.10">
    <property type="entry name" value="Spore Coat Polysaccharide Biosynthesis Protein SpsA, Chain A"/>
    <property type="match status" value="1"/>
</dbReference>
<dbReference type="Pfam" id="PF00535">
    <property type="entry name" value="Glycos_transf_2"/>
    <property type="match status" value="1"/>
</dbReference>
<dbReference type="RefSeq" id="WP_090559866.1">
    <property type="nucleotide sequence ID" value="NZ_FNRA01000016.1"/>
</dbReference>
<keyword evidence="2" id="KW-0808">Transferase</keyword>
<evidence type="ECO:0000259" key="1">
    <source>
        <dbReference type="Pfam" id="PF00535"/>
    </source>
</evidence>
<dbReference type="Proteomes" id="UP000198850">
    <property type="component" value="Unassembled WGS sequence"/>
</dbReference>
<gene>
    <name evidence="2" type="ORF">SAMN05443550_11616</name>
</gene>